<keyword evidence="5 10" id="KW-0418">Kinase</keyword>
<dbReference type="InterPro" id="IPR003594">
    <property type="entry name" value="HATPase_dom"/>
</dbReference>
<feature type="coiled-coil region" evidence="6">
    <location>
        <begin position="306"/>
        <end position="333"/>
    </location>
</feature>
<evidence type="ECO:0000256" key="1">
    <source>
        <dbReference type="ARBA" id="ARBA00000085"/>
    </source>
</evidence>
<dbReference type="Gene3D" id="3.30.450.20">
    <property type="entry name" value="PAS domain"/>
    <property type="match status" value="2"/>
</dbReference>
<dbReference type="AlphaFoldDB" id="A0A2W5KP25"/>
<protein>
    <recommendedName>
        <fullName evidence="2">histidine kinase</fullName>
        <ecNumber evidence="2">2.7.13.3</ecNumber>
    </recommendedName>
</protein>
<dbReference type="CDD" id="cd00082">
    <property type="entry name" value="HisKA"/>
    <property type="match status" value="1"/>
</dbReference>
<dbReference type="Proteomes" id="UP000249577">
    <property type="component" value="Unassembled WGS sequence"/>
</dbReference>
<evidence type="ECO:0000256" key="6">
    <source>
        <dbReference type="SAM" id="Coils"/>
    </source>
</evidence>
<evidence type="ECO:0000256" key="2">
    <source>
        <dbReference type="ARBA" id="ARBA00012438"/>
    </source>
</evidence>
<keyword evidence="6" id="KW-0175">Coiled coil</keyword>
<dbReference type="EC" id="2.7.13.3" evidence="2"/>
<dbReference type="PROSITE" id="PS51318">
    <property type="entry name" value="TAT"/>
    <property type="match status" value="1"/>
</dbReference>
<feature type="transmembrane region" description="Helical" evidence="7">
    <location>
        <begin position="40"/>
        <end position="59"/>
    </location>
</feature>
<dbReference type="Pfam" id="PF00512">
    <property type="entry name" value="HisKA"/>
    <property type="match status" value="1"/>
</dbReference>
<evidence type="ECO:0000259" key="9">
    <source>
        <dbReference type="PROSITE" id="PS50109"/>
    </source>
</evidence>
<evidence type="ECO:0000313" key="11">
    <source>
        <dbReference type="Proteomes" id="UP000249577"/>
    </source>
</evidence>
<evidence type="ECO:0000256" key="5">
    <source>
        <dbReference type="ARBA" id="ARBA00022777"/>
    </source>
</evidence>
<dbReference type="SMART" id="SM00387">
    <property type="entry name" value="HATPase_c"/>
    <property type="match status" value="1"/>
</dbReference>
<keyword evidence="7" id="KW-0472">Membrane</keyword>
<accession>A0A2W5KP25</accession>
<feature type="chain" id="PRO_5015932699" description="histidine kinase" evidence="8">
    <location>
        <begin position="31"/>
        <end position="814"/>
    </location>
</feature>
<dbReference type="InterPro" id="IPR036890">
    <property type="entry name" value="HATPase_C_sf"/>
</dbReference>
<keyword evidence="4" id="KW-0808">Transferase</keyword>
<gene>
    <name evidence="10" type="ORF">DI565_07575</name>
</gene>
<keyword evidence="8" id="KW-0732">Signal</keyword>
<dbReference type="FunFam" id="3.30.565.10:FF:000006">
    <property type="entry name" value="Sensor histidine kinase WalK"/>
    <property type="match status" value="1"/>
</dbReference>
<dbReference type="InterPro" id="IPR003661">
    <property type="entry name" value="HisK_dim/P_dom"/>
</dbReference>
<dbReference type="CDD" id="cd00075">
    <property type="entry name" value="HATPase"/>
    <property type="match status" value="1"/>
</dbReference>
<dbReference type="Gene3D" id="3.30.565.10">
    <property type="entry name" value="Histidine kinase-like ATPase, C-terminal domain"/>
    <property type="match status" value="1"/>
</dbReference>
<proteinExistence type="predicted"/>
<dbReference type="SUPFAM" id="SSF55785">
    <property type="entry name" value="PYP-like sensor domain (PAS domain)"/>
    <property type="match status" value="2"/>
</dbReference>
<organism evidence="10 11">
    <name type="scientific">Ancylobacter novellus</name>
    <name type="common">Thiobacillus novellus</name>
    <dbReference type="NCBI Taxonomy" id="921"/>
    <lineage>
        <taxon>Bacteria</taxon>
        <taxon>Pseudomonadati</taxon>
        <taxon>Pseudomonadota</taxon>
        <taxon>Alphaproteobacteria</taxon>
        <taxon>Hyphomicrobiales</taxon>
        <taxon>Xanthobacteraceae</taxon>
        <taxon>Ancylobacter</taxon>
    </lineage>
</organism>
<dbReference type="InterPro" id="IPR006311">
    <property type="entry name" value="TAT_signal"/>
</dbReference>
<dbReference type="Pfam" id="PF12860">
    <property type="entry name" value="PAS_7"/>
    <property type="match status" value="2"/>
</dbReference>
<dbReference type="Gene3D" id="1.10.287.130">
    <property type="match status" value="1"/>
</dbReference>
<dbReference type="SUPFAM" id="SSF55874">
    <property type="entry name" value="ATPase domain of HSP90 chaperone/DNA topoisomerase II/histidine kinase"/>
    <property type="match status" value="1"/>
</dbReference>
<dbReference type="InterPro" id="IPR005467">
    <property type="entry name" value="His_kinase_dom"/>
</dbReference>
<sequence length="814" mass="87220">MSARSRSRTALLTSAAAAAGVASSAGPAQAAALAASEAAALSLFLGAIFVAVTASVLLLRARARLAALVASSAASERDLRSRLDRAEAELAADDRVTVTWTAGASEPQIAGDTARLAGLPPGRRLLAFGAWLDPRVAQALEDRLAALRERGEPFRLTLPTAGGAHIEADGRPIGAAVTLRLKDVTGDRLARTEIEAENAALKGSLGRLTALFESLIQPVWLRDDAGRIVYANEAYARAVEAKDGPAAVARAAEFLDQTDRANARRAIEAGHVFRKRAPAVFAGQRRIFDVVEAPSPVGSAAIAIDVSELEDVRADLSRQMDAHRRTLDELTTAVAIFRANGALVFHNQAFRQLWALEAAFLESGPTDGAVLDRLRADRKLPEEADFRTWKAGLHQAYQAIESREHWWHLPDRRTIRVVAAPNPQGGVTYLFDDVTERLALESRFNALLKVQSETIDHLKEAVAVFGSDGRLRLHNPAFEALWTFSAEELKGRPHADQILRACGQRHADAELWSRLKMAMTAMPEERKPVAARIDLDDGAIVDLVALPLPDGGTLTTFTDVSASVNVERALRDRAEALEAADRLKDDFVKNVSYELRAPLTNTIGFGQLLGDPRMGELNPKQKEYVDHIVSSASALLAIINDILDLATIDAGAMELAVSDVDPRAAIEAAAEGVRDRLAEAGLGLQIDVAPDVGTFEADAKRVRQVLFNLLSNAIGFSKPGVAVTISARREGRDMLFRVADRGAGIPPDQLARVFDRFESRSSGSHSRGVGLGLSIVRSLMELHGGTVSLQSAPGEGTVVTCRFPAGGAAMKAAQ</sequence>
<dbReference type="GO" id="GO:0000155">
    <property type="term" value="F:phosphorelay sensor kinase activity"/>
    <property type="evidence" value="ECO:0007669"/>
    <property type="project" value="InterPro"/>
</dbReference>
<dbReference type="EMBL" id="QFPN01000003">
    <property type="protein sequence ID" value="PZQ17218.1"/>
    <property type="molecule type" value="Genomic_DNA"/>
</dbReference>
<keyword evidence="7" id="KW-1133">Transmembrane helix</keyword>
<dbReference type="PANTHER" id="PTHR43047">
    <property type="entry name" value="TWO-COMPONENT HISTIDINE PROTEIN KINASE"/>
    <property type="match status" value="1"/>
</dbReference>
<dbReference type="InterPro" id="IPR000014">
    <property type="entry name" value="PAS"/>
</dbReference>
<reference evidence="10 11" key="1">
    <citation type="submission" date="2017-08" db="EMBL/GenBank/DDBJ databases">
        <title>Infants hospitalized years apart are colonized by the same room-sourced microbial strains.</title>
        <authorList>
            <person name="Brooks B."/>
            <person name="Olm M.R."/>
            <person name="Firek B.A."/>
            <person name="Baker R."/>
            <person name="Thomas B.C."/>
            <person name="Morowitz M.J."/>
            <person name="Banfield J.F."/>
        </authorList>
    </citation>
    <scope>NUCLEOTIDE SEQUENCE [LARGE SCALE GENOMIC DNA]</scope>
    <source>
        <strain evidence="10">S2_005_003_R2_43</strain>
    </source>
</reference>
<dbReference type="PRINTS" id="PR00344">
    <property type="entry name" value="BCTRLSENSOR"/>
</dbReference>
<dbReference type="PANTHER" id="PTHR43047:SF72">
    <property type="entry name" value="OSMOSENSING HISTIDINE PROTEIN KINASE SLN1"/>
    <property type="match status" value="1"/>
</dbReference>
<comment type="caution">
    <text evidence="10">The sequence shown here is derived from an EMBL/GenBank/DDBJ whole genome shotgun (WGS) entry which is preliminary data.</text>
</comment>
<dbReference type="InterPro" id="IPR035965">
    <property type="entry name" value="PAS-like_dom_sf"/>
</dbReference>
<dbReference type="Pfam" id="PF13188">
    <property type="entry name" value="PAS_8"/>
    <property type="match status" value="1"/>
</dbReference>
<comment type="catalytic activity">
    <reaction evidence="1">
        <text>ATP + protein L-histidine = ADP + protein N-phospho-L-histidine.</text>
        <dbReference type="EC" id="2.7.13.3"/>
    </reaction>
</comment>
<dbReference type="SMART" id="SM00091">
    <property type="entry name" value="PAS"/>
    <property type="match status" value="3"/>
</dbReference>
<dbReference type="GO" id="GO:0005886">
    <property type="term" value="C:plasma membrane"/>
    <property type="evidence" value="ECO:0007669"/>
    <property type="project" value="TreeGrafter"/>
</dbReference>
<evidence type="ECO:0000256" key="7">
    <source>
        <dbReference type="SAM" id="Phobius"/>
    </source>
</evidence>
<name>A0A2W5KP25_ANCNO</name>
<evidence type="ECO:0000313" key="10">
    <source>
        <dbReference type="EMBL" id="PZQ17218.1"/>
    </source>
</evidence>
<keyword evidence="7" id="KW-0812">Transmembrane</keyword>
<dbReference type="SMART" id="SM00388">
    <property type="entry name" value="HisKA"/>
    <property type="match status" value="1"/>
</dbReference>
<feature type="signal peptide" evidence="8">
    <location>
        <begin position="1"/>
        <end position="30"/>
    </location>
</feature>
<dbReference type="SUPFAM" id="SSF47384">
    <property type="entry name" value="Homodimeric domain of signal transducing histidine kinase"/>
    <property type="match status" value="1"/>
</dbReference>
<dbReference type="InterPro" id="IPR036097">
    <property type="entry name" value="HisK_dim/P_sf"/>
</dbReference>
<keyword evidence="3" id="KW-0597">Phosphoprotein</keyword>
<dbReference type="PROSITE" id="PS50109">
    <property type="entry name" value="HIS_KIN"/>
    <property type="match status" value="1"/>
</dbReference>
<feature type="domain" description="Histidine kinase" evidence="9">
    <location>
        <begin position="590"/>
        <end position="807"/>
    </location>
</feature>
<evidence type="ECO:0000256" key="8">
    <source>
        <dbReference type="SAM" id="SignalP"/>
    </source>
</evidence>
<dbReference type="InterPro" id="IPR004358">
    <property type="entry name" value="Sig_transdc_His_kin-like_C"/>
</dbReference>
<dbReference type="Pfam" id="PF02518">
    <property type="entry name" value="HATPase_c"/>
    <property type="match status" value="1"/>
</dbReference>
<evidence type="ECO:0000256" key="4">
    <source>
        <dbReference type="ARBA" id="ARBA00022679"/>
    </source>
</evidence>
<dbReference type="GO" id="GO:0009927">
    <property type="term" value="F:histidine phosphotransfer kinase activity"/>
    <property type="evidence" value="ECO:0007669"/>
    <property type="project" value="TreeGrafter"/>
</dbReference>
<evidence type="ECO:0000256" key="3">
    <source>
        <dbReference type="ARBA" id="ARBA00022553"/>
    </source>
</evidence>